<accession>A0A8J5K442</accession>
<keyword evidence="2" id="KW-1185">Reference proteome</keyword>
<proteinExistence type="predicted"/>
<name>A0A8J5K442_HOMAM</name>
<evidence type="ECO:0000313" key="2">
    <source>
        <dbReference type="Proteomes" id="UP000747542"/>
    </source>
</evidence>
<sequence>MLTRERVYKLGIAVLAVSQLSTQALAEAQHAMALLNKLCPNFYRKCLKVLRGLKPWKVTQTVESGDPQAHPHTFARTIHQWSYEEAQNAHNEFLEQQLVAVGRPVRVWSFRYVEWAGHALATTSPGGPRLCYYKSRRATPWLLQVPEGHVFATTSPGGPRLGYYKSRRATSLLLQVPEGHALATTSPGGPRLGYYKSRRATSLLLQVPEGHVLATTIPGGPRLGYYNSWRATSWLLQFLEGHVFATTSPGGPRLGYYKSRRATSWLLQVPEGHILPILTTTSRGGPHLLLQVPEGHVLVTTSPGGPHPDHYKSWRATS</sequence>
<protein>
    <submittedName>
        <fullName evidence="1">Uncharacterized protein</fullName>
    </submittedName>
</protein>
<dbReference type="EMBL" id="JAHLQT010018664">
    <property type="protein sequence ID" value="KAG7168882.1"/>
    <property type="molecule type" value="Genomic_DNA"/>
</dbReference>
<organism evidence="1 2">
    <name type="scientific">Homarus americanus</name>
    <name type="common">American lobster</name>
    <dbReference type="NCBI Taxonomy" id="6706"/>
    <lineage>
        <taxon>Eukaryota</taxon>
        <taxon>Metazoa</taxon>
        <taxon>Ecdysozoa</taxon>
        <taxon>Arthropoda</taxon>
        <taxon>Crustacea</taxon>
        <taxon>Multicrustacea</taxon>
        <taxon>Malacostraca</taxon>
        <taxon>Eumalacostraca</taxon>
        <taxon>Eucarida</taxon>
        <taxon>Decapoda</taxon>
        <taxon>Pleocyemata</taxon>
        <taxon>Astacidea</taxon>
        <taxon>Nephropoidea</taxon>
        <taxon>Nephropidae</taxon>
        <taxon>Homarus</taxon>
    </lineage>
</organism>
<dbReference type="AlphaFoldDB" id="A0A8J5K442"/>
<evidence type="ECO:0000313" key="1">
    <source>
        <dbReference type="EMBL" id="KAG7168882.1"/>
    </source>
</evidence>
<dbReference type="Proteomes" id="UP000747542">
    <property type="component" value="Unassembled WGS sequence"/>
</dbReference>
<gene>
    <name evidence="1" type="ORF">Hamer_G011555</name>
</gene>
<reference evidence="1" key="1">
    <citation type="journal article" date="2021" name="Sci. Adv.">
        <title>The American lobster genome reveals insights on longevity, neural, and immune adaptations.</title>
        <authorList>
            <person name="Polinski J.M."/>
            <person name="Zimin A.V."/>
            <person name="Clark K.F."/>
            <person name="Kohn A.B."/>
            <person name="Sadowski N."/>
            <person name="Timp W."/>
            <person name="Ptitsyn A."/>
            <person name="Khanna P."/>
            <person name="Romanova D.Y."/>
            <person name="Williams P."/>
            <person name="Greenwood S.J."/>
            <person name="Moroz L.L."/>
            <person name="Walt D.R."/>
            <person name="Bodnar A.G."/>
        </authorList>
    </citation>
    <scope>NUCLEOTIDE SEQUENCE</scope>
    <source>
        <strain evidence="1">GMGI-L3</strain>
    </source>
</reference>
<comment type="caution">
    <text evidence="1">The sequence shown here is derived from an EMBL/GenBank/DDBJ whole genome shotgun (WGS) entry which is preliminary data.</text>
</comment>